<dbReference type="InterPro" id="IPR001680">
    <property type="entry name" value="WD40_rpt"/>
</dbReference>
<feature type="compositionally biased region" description="Pro residues" evidence="7">
    <location>
        <begin position="74"/>
        <end position="88"/>
    </location>
</feature>
<sequence length="621" mass="69081">MENWGMMRNYWIEADPYSRSVLPPPPKYGTGAYGGPPPPIVETNNQLSTPTGDKCQFLVGEGTYVQSEELRLAVPPPHPSESAPPNPNPLATTKQVQTAGTKISLVRFDDNTNSLGFYRGSSATTSSLGRQSASTQDPSVVETRPSHDIAGALSSDDGRANSVSDDVSSVAPAFGEGNSLLLPPINPKDNKRKKPKSNLTKSNSSFISRAIVHDLLAKKVAEHAPDGIYAFVNCNRSVQWLDLSSPTKADYLTKILFTKGHCLCHDVNQVTKSPNHIDVIMGFNTGEIIWWEPFSQRYSRINKNGIINNHPVECIKWIPGSENLFLAGHTDGSLIVYDKEKEDAPLNTDEEPTIVGQDIGQKRSRFKIEKSVKSKNQKTNPVSWWRLYNTAIKEIAFSPDNRYLTIVSSNIAYRLVDYLEERHFKRRQEDMFDAYFGRFTCICWSPDGKYIVTGSEDDLITIWSVADRCAVAWCKGHKSWPSAVAFDQWRCDDRNYRFGSIGQDCRLCLWDFNAGMVARPKASMAHRGSVASKVPPPTNPQAKSLDIEHENGTYEHGPAYRNNMPQLIPVCSFPLTQSHEADSEVLSGLVFTEKAILTSSKAGIIKTWMRPSSDSSPMVQQ</sequence>
<dbReference type="InterPro" id="IPR015943">
    <property type="entry name" value="WD40/YVTN_repeat-like_dom_sf"/>
</dbReference>
<evidence type="ECO:0000256" key="6">
    <source>
        <dbReference type="PROSITE-ProRule" id="PRU00221"/>
    </source>
</evidence>
<accession>A0ABR4MLU6</accession>
<dbReference type="Pfam" id="PF00400">
    <property type="entry name" value="WD40"/>
    <property type="match status" value="1"/>
</dbReference>
<name>A0ABR4MLU6_9PEZI</name>
<feature type="region of interest" description="Disordered" evidence="7">
    <location>
        <begin position="73"/>
        <end position="96"/>
    </location>
</feature>
<keyword evidence="9" id="KW-1185">Reference proteome</keyword>
<dbReference type="Gene3D" id="2.130.10.10">
    <property type="entry name" value="YVTN repeat-like/Quinoprotein amine dehydrogenase"/>
    <property type="match status" value="1"/>
</dbReference>
<feature type="region of interest" description="Disordered" evidence="7">
    <location>
        <begin position="122"/>
        <end position="201"/>
    </location>
</feature>
<dbReference type="SMART" id="SM00320">
    <property type="entry name" value="WD40"/>
    <property type="match status" value="4"/>
</dbReference>
<feature type="repeat" description="WD" evidence="6">
    <location>
        <begin position="432"/>
        <end position="465"/>
    </location>
</feature>
<dbReference type="RefSeq" id="XP_070860447.1">
    <property type="nucleotide sequence ID" value="XM_071001986.1"/>
</dbReference>
<dbReference type="PROSITE" id="PS50082">
    <property type="entry name" value="WD_REPEATS_2"/>
    <property type="match status" value="1"/>
</dbReference>
<evidence type="ECO:0000256" key="2">
    <source>
        <dbReference type="ARBA" id="ARBA00022737"/>
    </source>
</evidence>
<evidence type="ECO:0000256" key="4">
    <source>
        <dbReference type="ARBA" id="ARBA00038107"/>
    </source>
</evidence>
<dbReference type="PROSITE" id="PS50294">
    <property type="entry name" value="WD_REPEATS_REGION"/>
    <property type="match status" value="1"/>
</dbReference>
<feature type="compositionally biased region" description="Polar residues" evidence="7">
    <location>
        <begin position="122"/>
        <end position="138"/>
    </location>
</feature>
<dbReference type="EMBL" id="JABSNW010000003">
    <property type="protein sequence ID" value="KAL2889267.1"/>
    <property type="molecule type" value="Genomic_DNA"/>
</dbReference>
<evidence type="ECO:0000256" key="1">
    <source>
        <dbReference type="ARBA" id="ARBA00022574"/>
    </source>
</evidence>
<gene>
    <name evidence="8" type="ORF">HOO65_030768</name>
</gene>
<keyword evidence="2" id="KW-0677">Repeat</keyword>
<comment type="similarity">
    <text evidence="4">Belongs to the WD repeat creC family.</text>
</comment>
<evidence type="ECO:0000256" key="3">
    <source>
        <dbReference type="ARBA" id="ARBA00037241"/>
    </source>
</evidence>
<comment type="caution">
    <text evidence="8">The sequence shown here is derived from an EMBL/GenBank/DDBJ whole genome shotgun (WGS) entry which is preliminary data.</text>
</comment>
<dbReference type="InterPro" id="IPR036322">
    <property type="entry name" value="WD40_repeat_dom_sf"/>
</dbReference>
<comment type="subunit">
    <text evidence="5">Interacts with creB.</text>
</comment>
<dbReference type="PANTHER" id="PTHR14107:SF16">
    <property type="entry name" value="AT02583P"/>
    <property type="match status" value="1"/>
</dbReference>
<protein>
    <submittedName>
        <fullName evidence="8">WD40 repeat-like-containing domain protein</fullName>
    </submittedName>
</protein>
<proteinExistence type="inferred from homology"/>
<dbReference type="InterPro" id="IPR051362">
    <property type="entry name" value="WD_repeat_creC_regulators"/>
</dbReference>
<evidence type="ECO:0000313" key="8">
    <source>
        <dbReference type="EMBL" id="KAL2889267.1"/>
    </source>
</evidence>
<evidence type="ECO:0000256" key="5">
    <source>
        <dbReference type="ARBA" id="ARBA00038682"/>
    </source>
</evidence>
<evidence type="ECO:0000313" key="9">
    <source>
        <dbReference type="Proteomes" id="UP001610728"/>
    </source>
</evidence>
<reference evidence="8 9" key="1">
    <citation type="submission" date="2020-05" db="EMBL/GenBank/DDBJ databases">
        <title>Ceratocystis lukuohia genome.</title>
        <authorList>
            <person name="Harrington T.C."/>
            <person name="Kim K."/>
            <person name="Mayers C.G."/>
        </authorList>
    </citation>
    <scope>NUCLEOTIDE SEQUENCE [LARGE SCALE GENOMIC DNA]</scope>
    <source>
        <strain evidence="8 9">C4212</strain>
    </source>
</reference>
<keyword evidence="1 6" id="KW-0853">WD repeat</keyword>
<dbReference type="SUPFAM" id="SSF50978">
    <property type="entry name" value="WD40 repeat-like"/>
    <property type="match status" value="1"/>
</dbReference>
<organism evidence="8 9">
    <name type="scientific">Ceratocystis lukuohia</name>
    <dbReference type="NCBI Taxonomy" id="2019550"/>
    <lineage>
        <taxon>Eukaryota</taxon>
        <taxon>Fungi</taxon>
        <taxon>Dikarya</taxon>
        <taxon>Ascomycota</taxon>
        <taxon>Pezizomycotina</taxon>
        <taxon>Sordariomycetes</taxon>
        <taxon>Hypocreomycetidae</taxon>
        <taxon>Microascales</taxon>
        <taxon>Ceratocystidaceae</taxon>
        <taxon>Ceratocystis</taxon>
    </lineage>
</organism>
<evidence type="ECO:0000256" key="7">
    <source>
        <dbReference type="SAM" id="MobiDB-lite"/>
    </source>
</evidence>
<dbReference type="PANTHER" id="PTHR14107">
    <property type="entry name" value="WD REPEAT PROTEIN"/>
    <property type="match status" value="1"/>
</dbReference>
<comment type="function">
    <text evidence="3">Component of the regulatory network controlling carbon source utilization through ubiquitination and deubiquitination involving creA, creB, creC, creD and acrB. Required to prevent the proteolysis of the CreB deubiquitinating enzyme in the absence of carbon catabolite repression. CreB deubiquitinating enzyme stabilized in a complex with the CreC leads to the expression of genes such as those in the proline and quinate pathways.</text>
</comment>
<dbReference type="Proteomes" id="UP001610728">
    <property type="component" value="Unassembled WGS sequence"/>
</dbReference>
<dbReference type="GeneID" id="98117585"/>